<organism evidence="2 3">
    <name type="scientific">Paludibaculum fermentans</name>
    <dbReference type="NCBI Taxonomy" id="1473598"/>
    <lineage>
        <taxon>Bacteria</taxon>
        <taxon>Pseudomonadati</taxon>
        <taxon>Acidobacteriota</taxon>
        <taxon>Terriglobia</taxon>
        <taxon>Bryobacterales</taxon>
        <taxon>Bryobacteraceae</taxon>
        <taxon>Paludibaculum</taxon>
    </lineage>
</organism>
<evidence type="ECO:0000313" key="3">
    <source>
        <dbReference type="Proteomes" id="UP000593892"/>
    </source>
</evidence>
<dbReference type="Gene3D" id="3.40.630.30">
    <property type="match status" value="1"/>
</dbReference>
<dbReference type="KEGG" id="pfer:IRI77_02920"/>
<proteinExistence type="predicted"/>
<dbReference type="InterPro" id="IPR000182">
    <property type="entry name" value="GNAT_dom"/>
</dbReference>
<dbReference type="PANTHER" id="PTHR43072">
    <property type="entry name" value="N-ACETYLTRANSFERASE"/>
    <property type="match status" value="1"/>
</dbReference>
<protein>
    <submittedName>
        <fullName evidence="2">GNAT family N-acetyltransferase</fullName>
    </submittedName>
</protein>
<dbReference type="AlphaFoldDB" id="A0A7S7SMB8"/>
<evidence type="ECO:0000313" key="2">
    <source>
        <dbReference type="EMBL" id="QOY88930.1"/>
    </source>
</evidence>
<dbReference type="GO" id="GO:0016747">
    <property type="term" value="F:acyltransferase activity, transferring groups other than amino-acyl groups"/>
    <property type="evidence" value="ECO:0007669"/>
    <property type="project" value="InterPro"/>
</dbReference>
<gene>
    <name evidence="2" type="ORF">IRI77_02920</name>
</gene>
<keyword evidence="3" id="KW-1185">Reference proteome</keyword>
<sequence>MPALEIDLAHGADLEWCARLMSTSEPWLTLGRGFETCLARCSGPQYVVLLARLDGERVGFLLLHPTGVAGSPYIAAIATSEPVRGQGVGSALLDAAEGWFTEARHIFLCVSSFNQQARKLYERRGYIQRGELPDYVIEGASELLMHKRLVRP</sequence>
<accession>A0A7S7SMB8</accession>
<dbReference type="SUPFAM" id="SSF55729">
    <property type="entry name" value="Acyl-CoA N-acyltransferases (Nat)"/>
    <property type="match status" value="1"/>
</dbReference>
<keyword evidence="2" id="KW-0808">Transferase</keyword>
<dbReference type="CDD" id="cd04301">
    <property type="entry name" value="NAT_SF"/>
    <property type="match status" value="1"/>
</dbReference>
<dbReference type="InterPro" id="IPR016181">
    <property type="entry name" value="Acyl_CoA_acyltransferase"/>
</dbReference>
<dbReference type="Pfam" id="PF00583">
    <property type="entry name" value="Acetyltransf_1"/>
    <property type="match status" value="1"/>
</dbReference>
<dbReference type="PROSITE" id="PS51186">
    <property type="entry name" value="GNAT"/>
    <property type="match status" value="1"/>
</dbReference>
<evidence type="ECO:0000259" key="1">
    <source>
        <dbReference type="PROSITE" id="PS51186"/>
    </source>
</evidence>
<dbReference type="Proteomes" id="UP000593892">
    <property type="component" value="Chromosome"/>
</dbReference>
<reference evidence="2 3" key="1">
    <citation type="submission" date="2020-10" db="EMBL/GenBank/DDBJ databases">
        <title>Complete genome sequence of Paludibaculum fermentans P105T, a facultatively anaerobic acidobacterium capable of dissimilatory Fe(III) reduction.</title>
        <authorList>
            <person name="Dedysh S.N."/>
            <person name="Beletsky A.V."/>
            <person name="Kulichevskaya I.S."/>
            <person name="Mardanov A.V."/>
            <person name="Ravin N.V."/>
        </authorList>
    </citation>
    <scope>NUCLEOTIDE SEQUENCE [LARGE SCALE GENOMIC DNA]</scope>
    <source>
        <strain evidence="2 3">P105</strain>
    </source>
</reference>
<dbReference type="EMBL" id="CP063849">
    <property type="protein sequence ID" value="QOY88930.1"/>
    <property type="molecule type" value="Genomic_DNA"/>
</dbReference>
<dbReference type="RefSeq" id="WP_194450593.1">
    <property type="nucleotide sequence ID" value="NZ_CP063849.1"/>
</dbReference>
<feature type="domain" description="N-acetyltransferase" evidence="1">
    <location>
        <begin position="4"/>
        <end position="150"/>
    </location>
</feature>
<name>A0A7S7SMB8_PALFE</name>